<dbReference type="Proteomes" id="UP000538566">
    <property type="component" value="Unassembled WGS sequence"/>
</dbReference>
<accession>A0A7W7EVR7</accession>
<name>A0A7W7EVR7_9SPHN</name>
<gene>
    <name evidence="2" type="ORF">GGR37_003639</name>
</gene>
<evidence type="ECO:0000259" key="1">
    <source>
        <dbReference type="Pfam" id="PF07791"/>
    </source>
</evidence>
<evidence type="ECO:0000313" key="3">
    <source>
        <dbReference type="Proteomes" id="UP000538566"/>
    </source>
</evidence>
<dbReference type="RefSeq" id="WP_144906837.1">
    <property type="nucleotide sequence ID" value="NZ_JACHOA010000007.1"/>
</dbReference>
<protein>
    <recommendedName>
        <fullName evidence="1">Immunity MXAN-0049 protein domain-containing protein</fullName>
    </recommendedName>
</protein>
<sequence length="245" mass="28627">MASVLKFARSEKRYSAKRQKGLIVSYTVWDMEYHHPRVRYQPKTRIPRGTMDEKFLHWPKSVHTGAKLTLEKWTPDGGITPHINVFTSGCRVIPESVPTKLSWHSKVNPDDFLWSKVYSVSDLMRALIENLDPEAHQFEPLELVKSRHSLLEKRWFWNVLNRISSINPEKTTIEPSMLPSGARDYGRLNTSGEEYVFDAERIGSRHFWRDMHTLSPVLFCTDVAKMEFEKRNFTGAKFRRLGIAY</sequence>
<organism evidence="2 3">
    <name type="scientific">Novosphingobium taihuense</name>
    <dbReference type="NCBI Taxonomy" id="260085"/>
    <lineage>
        <taxon>Bacteria</taxon>
        <taxon>Pseudomonadati</taxon>
        <taxon>Pseudomonadota</taxon>
        <taxon>Alphaproteobacteria</taxon>
        <taxon>Sphingomonadales</taxon>
        <taxon>Sphingomonadaceae</taxon>
        <taxon>Novosphingobium</taxon>
    </lineage>
</organism>
<dbReference type="InterPro" id="IPR012433">
    <property type="entry name" value="Imm11"/>
</dbReference>
<dbReference type="OrthoDB" id="8660107at2"/>
<reference evidence="2 3" key="1">
    <citation type="submission" date="2020-08" db="EMBL/GenBank/DDBJ databases">
        <title>Genomic Encyclopedia of Type Strains, Phase IV (KMG-IV): sequencing the most valuable type-strain genomes for metagenomic binning, comparative biology and taxonomic classification.</title>
        <authorList>
            <person name="Goeker M."/>
        </authorList>
    </citation>
    <scope>NUCLEOTIDE SEQUENCE [LARGE SCALE GENOMIC DNA]</scope>
    <source>
        <strain evidence="2 3">DSM 17507</strain>
    </source>
</reference>
<dbReference type="Pfam" id="PF07791">
    <property type="entry name" value="Imm11"/>
    <property type="match status" value="1"/>
</dbReference>
<comment type="caution">
    <text evidence="2">The sequence shown here is derived from an EMBL/GenBank/DDBJ whole genome shotgun (WGS) entry which is preliminary data.</text>
</comment>
<feature type="domain" description="Immunity MXAN-0049 protein" evidence="1">
    <location>
        <begin position="117"/>
        <end position="240"/>
    </location>
</feature>
<evidence type="ECO:0000313" key="2">
    <source>
        <dbReference type="EMBL" id="MBB4615349.1"/>
    </source>
</evidence>
<dbReference type="AlphaFoldDB" id="A0A7W7EVR7"/>
<proteinExistence type="predicted"/>
<dbReference type="EMBL" id="JACHOA010000007">
    <property type="protein sequence ID" value="MBB4615349.1"/>
    <property type="molecule type" value="Genomic_DNA"/>
</dbReference>
<keyword evidence="3" id="KW-1185">Reference proteome</keyword>